<dbReference type="InterPro" id="IPR011006">
    <property type="entry name" value="CheY-like_superfamily"/>
</dbReference>
<dbReference type="Gene3D" id="2.40.50.1020">
    <property type="entry name" value="LytTr DNA-binding domain"/>
    <property type="match status" value="1"/>
</dbReference>
<evidence type="ECO:0000313" key="7">
    <source>
        <dbReference type="EMBL" id="WYK01376.1"/>
    </source>
</evidence>
<evidence type="ECO:0000259" key="6">
    <source>
        <dbReference type="PROSITE" id="PS50110"/>
    </source>
</evidence>
<accession>A0AAQ3Y847</accession>
<evidence type="ECO:0000256" key="5">
    <source>
        <dbReference type="PROSITE-ProRule" id="PRU00169"/>
    </source>
</evidence>
<dbReference type="Proteomes" id="UP000194948">
    <property type="component" value="Chromosome"/>
</dbReference>
<dbReference type="Pfam" id="PF00072">
    <property type="entry name" value="Response_reg"/>
    <property type="match status" value="1"/>
</dbReference>
<evidence type="ECO:0000256" key="1">
    <source>
        <dbReference type="ARBA" id="ARBA00022490"/>
    </source>
</evidence>
<dbReference type="InterPro" id="IPR046947">
    <property type="entry name" value="LytR-like"/>
</dbReference>
<keyword evidence="2" id="KW-0902">Two-component regulatory system</keyword>
<keyword evidence="1" id="KW-0963">Cytoplasm</keyword>
<keyword evidence="8" id="KW-1185">Reference proteome</keyword>
<dbReference type="Pfam" id="PF04397">
    <property type="entry name" value="LytTR"/>
    <property type="match status" value="1"/>
</dbReference>
<dbReference type="InterPro" id="IPR001789">
    <property type="entry name" value="Sig_transdc_resp-reg_receiver"/>
</dbReference>
<evidence type="ECO:0000256" key="3">
    <source>
        <dbReference type="ARBA" id="ARBA00023159"/>
    </source>
</evidence>
<dbReference type="PROSITE" id="PS50110">
    <property type="entry name" value="RESPONSE_REGULATORY"/>
    <property type="match status" value="1"/>
</dbReference>
<evidence type="ECO:0000313" key="8">
    <source>
        <dbReference type="Proteomes" id="UP000194948"/>
    </source>
</evidence>
<evidence type="ECO:0000256" key="4">
    <source>
        <dbReference type="ARBA" id="ARBA00037164"/>
    </source>
</evidence>
<dbReference type="PANTHER" id="PTHR37299">
    <property type="entry name" value="TRANSCRIPTIONAL REGULATOR-RELATED"/>
    <property type="match status" value="1"/>
</dbReference>
<keyword evidence="3" id="KW-0010">Activator</keyword>
<proteinExistence type="predicted"/>
<feature type="domain" description="Response regulatory" evidence="6">
    <location>
        <begin position="6"/>
        <end position="131"/>
    </location>
</feature>
<dbReference type="AlphaFoldDB" id="A0AAQ3Y847"/>
<dbReference type="GO" id="GO:0003677">
    <property type="term" value="F:DNA binding"/>
    <property type="evidence" value="ECO:0007669"/>
    <property type="project" value="InterPro"/>
</dbReference>
<dbReference type="SUPFAM" id="SSF52172">
    <property type="entry name" value="CheY-like"/>
    <property type="match status" value="1"/>
</dbReference>
<dbReference type="SMART" id="SM00850">
    <property type="entry name" value="LytTR"/>
    <property type="match status" value="1"/>
</dbReference>
<keyword evidence="5" id="KW-0597">Phosphoprotein</keyword>
<reference evidence="7" key="2">
    <citation type="submission" date="2024-03" db="EMBL/GenBank/DDBJ databases">
        <title>The Genome Sequence of Enterococcus sp. DIV0205d.</title>
        <authorList>
            <consortium name="The Broad Institute Genomics Platform"/>
            <consortium name="The Broad Institute Microbial Omics Core"/>
            <consortium name="The Broad Institute Genomic Center for Infectious Diseases"/>
            <person name="Earl A."/>
            <person name="Manson A."/>
            <person name="Gilmore M."/>
            <person name="Schwartman J."/>
            <person name="Shea T."/>
            <person name="Abouelleil A."/>
            <person name="Cao P."/>
            <person name="Chapman S."/>
            <person name="Cusick C."/>
            <person name="Young S."/>
            <person name="Neafsey D."/>
            <person name="Nusbaum C."/>
            <person name="Birren B."/>
        </authorList>
    </citation>
    <scope>NUCLEOTIDE SEQUENCE</scope>
    <source>
        <strain evidence="7">7F3_DIV0205</strain>
    </source>
</reference>
<dbReference type="GO" id="GO:0000156">
    <property type="term" value="F:phosphorelay response regulator activity"/>
    <property type="evidence" value="ECO:0007669"/>
    <property type="project" value="InterPro"/>
</dbReference>
<dbReference type="SMART" id="SM00448">
    <property type="entry name" value="REC"/>
    <property type="match status" value="1"/>
</dbReference>
<evidence type="ECO:0000256" key="2">
    <source>
        <dbReference type="ARBA" id="ARBA00023012"/>
    </source>
</evidence>
<dbReference type="PANTHER" id="PTHR37299:SF3">
    <property type="entry name" value="STAGE 0 SPORULATION PROTEIN A HOMOLOG"/>
    <property type="match status" value="1"/>
</dbReference>
<dbReference type="Gene3D" id="3.40.50.2300">
    <property type="match status" value="1"/>
</dbReference>
<gene>
    <name evidence="7" type="ORF">A5821_002513</name>
</gene>
<dbReference type="EMBL" id="CP147244">
    <property type="protein sequence ID" value="WYK01376.1"/>
    <property type="molecule type" value="Genomic_DNA"/>
</dbReference>
<feature type="modified residue" description="4-aspartylphosphate" evidence="5">
    <location>
        <position position="65"/>
    </location>
</feature>
<comment type="function">
    <text evidence="4">Required for high-level post-exponential phase expression of a series of secreted proteins.</text>
</comment>
<organism evidence="7 8">
    <name type="scientific">Candidatus Enterococcus palustris</name>
    <dbReference type="NCBI Taxonomy" id="1834189"/>
    <lineage>
        <taxon>Bacteria</taxon>
        <taxon>Bacillati</taxon>
        <taxon>Bacillota</taxon>
        <taxon>Bacilli</taxon>
        <taxon>Lactobacillales</taxon>
        <taxon>Enterococcaceae</taxon>
        <taxon>Enterococcus</taxon>
    </lineage>
</organism>
<protein>
    <recommendedName>
        <fullName evidence="6">Response regulatory domain-containing protein</fullName>
    </recommendedName>
</protein>
<name>A0AAQ3Y847_9ENTE</name>
<reference evidence="7" key="1">
    <citation type="submission" date="2017-05" db="EMBL/GenBank/DDBJ databases">
        <authorList>
            <consortium name="The Broad Institute Genomics Platform"/>
            <consortium name="The Broad Institute Genomic Center for Infectious Diseases"/>
            <person name="Earl A."/>
            <person name="Manson A."/>
            <person name="Schwartman J."/>
            <person name="Gilmore M."/>
            <person name="Abouelleil A."/>
            <person name="Cao P."/>
            <person name="Chapman S."/>
            <person name="Cusick C."/>
            <person name="Shea T."/>
            <person name="Young S."/>
            <person name="Neafsey D."/>
            <person name="Nusbaum C."/>
            <person name="Birren B."/>
        </authorList>
    </citation>
    <scope>NUCLEOTIDE SEQUENCE</scope>
    <source>
        <strain evidence="7">7F3_DIV0205</strain>
    </source>
</reference>
<dbReference type="InterPro" id="IPR007492">
    <property type="entry name" value="LytTR_DNA-bd_dom"/>
</dbReference>
<sequence length="249" mass="28642">MDGVIRVYIIEDDFVFRKKTHDIVESLPLSDDYFSLEVIAVENFDSFFSTLNKLVILDNDIFLVDIDLQSYYSGIELAKEIRQKNKNCFILFLTNLEDKALEIINQDINAKSYIIKGTSLDTSIFESLFHSIKMEIIKRIQNKDNYISFKKFGEIIFIKYEDILYITSVSGMRGTLAVHTINSEQIVEGSISKLRKEITTPYLYTGLKSYIINLNQLQSLNRSIGLIIFNGGYELEVGLSIIDKLNKVL</sequence>